<dbReference type="AlphaFoldDB" id="A0A2I0KRM7"/>
<reference evidence="2 3" key="1">
    <citation type="submission" date="2017-11" db="EMBL/GenBank/DDBJ databases">
        <title>De-novo sequencing of pomegranate (Punica granatum L.) genome.</title>
        <authorList>
            <person name="Akparov Z."/>
            <person name="Amiraslanov A."/>
            <person name="Hajiyeva S."/>
            <person name="Abbasov M."/>
            <person name="Kaur K."/>
            <person name="Hamwieh A."/>
            <person name="Solovyev V."/>
            <person name="Salamov A."/>
            <person name="Braich B."/>
            <person name="Kosarev P."/>
            <person name="Mahmoud A."/>
            <person name="Hajiyev E."/>
            <person name="Babayeva S."/>
            <person name="Izzatullayeva V."/>
            <person name="Mammadov A."/>
            <person name="Mammadov A."/>
            <person name="Sharifova S."/>
            <person name="Ojaghi J."/>
            <person name="Eynullazada K."/>
            <person name="Bayramov B."/>
            <person name="Abdulazimova A."/>
            <person name="Shahmuradov I."/>
        </authorList>
    </citation>
    <scope>NUCLEOTIDE SEQUENCE [LARGE SCALE GENOMIC DNA]</scope>
    <source>
        <strain evidence="3">cv. AG2017</strain>
        <tissue evidence="2">Leaf</tissue>
    </source>
</reference>
<accession>A0A2I0KRM7</accession>
<feature type="region of interest" description="Disordered" evidence="1">
    <location>
        <begin position="93"/>
        <end position="130"/>
    </location>
</feature>
<organism evidence="2 3">
    <name type="scientific">Punica granatum</name>
    <name type="common">Pomegranate</name>
    <dbReference type="NCBI Taxonomy" id="22663"/>
    <lineage>
        <taxon>Eukaryota</taxon>
        <taxon>Viridiplantae</taxon>
        <taxon>Streptophyta</taxon>
        <taxon>Embryophyta</taxon>
        <taxon>Tracheophyta</taxon>
        <taxon>Spermatophyta</taxon>
        <taxon>Magnoliopsida</taxon>
        <taxon>eudicotyledons</taxon>
        <taxon>Gunneridae</taxon>
        <taxon>Pentapetalae</taxon>
        <taxon>rosids</taxon>
        <taxon>malvids</taxon>
        <taxon>Myrtales</taxon>
        <taxon>Lythraceae</taxon>
        <taxon>Punica</taxon>
    </lineage>
</organism>
<dbReference type="EMBL" id="PGOL01000396">
    <property type="protein sequence ID" value="PKI71138.1"/>
    <property type="molecule type" value="Genomic_DNA"/>
</dbReference>
<feature type="compositionally biased region" description="Low complexity" evidence="1">
    <location>
        <begin position="114"/>
        <end position="130"/>
    </location>
</feature>
<feature type="region of interest" description="Disordered" evidence="1">
    <location>
        <begin position="35"/>
        <end position="66"/>
    </location>
</feature>
<evidence type="ECO:0000256" key="1">
    <source>
        <dbReference type="SAM" id="MobiDB-lite"/>
    </source>
</evidence>
<keyword evidence="3" id="KW-1185">Reference proteome</keyword>
<name>A0A2I0KRM7_PUNGR</name>
<comment type="caution">
    <text evidence="2">The sequence shown here is derived from an EMBL/GenBank/DDBJ whole genome shotgun (WGS) entry which is preliminary data.</text>
</comment>
<evidence type="ECO:0000313" key="2">
    <source>
        <dbReference type="EMBL" id="PKI71138.1"/>
    </source>
</evidence>
<protein>
    <submittedName>
        <fullName evidence="2">Uncharacterized protein</fullName>
    </submittedName>
</protein>
<proteinExistence type="predicted"/>
<evidence type="ECO:0000313" key="3">
    <source>
        <dbReference type="Proteomes" id="UP000233551"/>
    </source>
</evidence>
<feature type="compositionally biased region" description="Basic residues" evidence="1">
    <location>
        <begin position="98"/>
        <end position="108"/>
    </location>
</feature>
<dbReference type="Proteomes" id="UP000233551">
    <property type="component" value="Unassembled WGS sequence"/>
</dbReference>
<sequence length="154" mass="16556">MVSSIGGDLATSNYAMFKFSYSILNISYELNNRHAQGGGRGRQLTTPNPPSRASAPKEDAGDLGVGVADWWPRPQIDQGLRLGVLSRFGVGAANRRTQTLHRGRRHPQRTPTASPVDSGSGPPIGDPDPSTEVVGVLCGCRRPRWRANPIGIML</sequence>
<gene>
    <name evidence="2" type="ORF">CRG98_008436</name>
</gene>